<protein>
    <submittedName>
        <fullName evidence="1">Uncharacterized protein</fullName>
    </submittedName>
</protein>
<dbReference type="EMBL" id="FNUG01000007">
    <property type="protein sequence ID" value="SEF06768.1"/>
    <property type="molecule type" value="Genomic_DNA"/>
</dbReference>
<keyword evidence="2" id="KW-1185">Reference proteome</keyword>
<dbReference type="RefSeq" id="WP_176763478.1">
    <property type="nucleotide sequence ID" value="NZ_FNGG01000007.1"/>
</dbReference>
<proteinExistence type="predicted"/>
<name>A0A1H5P1B6_9FLAO</name>
<sequence length="56" mass="6608">MERITLQEFLSLPDHEQFEILENEGKFIEDRSDGNTKTEVYAIDRFFVEVEVNKTG</sequence>
<organism evidence="1 2">
    <name type="scientific">Salinimicrobium catena</name>
    <dbReference type="NCBI Taxonomy" id="390640"/>
    <lineage>
        <taxon>Bacteria</taxon>
        <taxon>Pseudomonadati</taxon>
        <taxon>Bacteroidota</taxon>
        <taxon>Flavobacteriia</taxon>
        <taxon>Flavobacteriales</taxon>
        <taxon>Flavobacteriaceae</taxon>
        <taxon>Salinimicrobium</taxon>
    </lineage>
</organism>
<dbReference type="AlphaFoldDB" id="A0A1H5P1B6"/>
<evidence type="ECO:0000313" key="1">
    <source>
        <dbReference type="EMBL" id="SEF06768.1"/>
    </source>
</evidence>
<dbReference type="Proteomes" id="UP000199448">
    <property type="component" value="Unassembled WGS sequence"/>
</dbReference>
<accession>A0A1H5P1B6</accession>
<evidence type="ECO:0000313" key="2">
    <source>
        <dbReference type="Proteomes" id="UP000199448"/>
    </source>
</evidence>
<reference evidence="1 2" key="1">
    <citation type="submission" date="2016-10" db="EMBL/GenBank/DDBJ databases">
        <authorList>
            <person name="de Groot N.N."/>
        </authorList>
    </citation>
    <scope>NUCLEOTIDE SEQUENCE [LARGE SCALE GENOMIC DNA]</scope>
    <source>
        <strain evidence="1 2">DSM 23553</strain>
    </source>
</reference>
<gene>
    <name evidence="1" type="ORF">SAMN04488034_10726</name>
</gene>